<dbReference type="RefSeq" id="WP_284917977.1">
    <property type="nucleotide sequence ID" value="NZ_CP126980.1"/>
</dbReference>
<keyword evidence="7 10" id="KW-0464">Manganese</keyword>
<feature type="domain" description="Nudix hydrolase" evidence="11">
    <location>
        <begin position="33"/>
        <end position="169"/>
    </location>
</feature>
<dbReference type="PANTHER" id="PTHR10885:SF0">
    <property type="entry name" value="ISOPENTENYL-DIPHOSPHATE DELTA-ISOMERASE"/>
    <property type="match status" value="1"/>
</dbReference>
<evidence type="ECO:0000256" key="7">
    <source>
        <dbReference type="ARBA" id="ARBA00023211"/>
    </source>
</evidence>
<proteinExistence type="inferred from homology"/>
<keyword evidence="6 10" id="KW-0460">Magnesium</keyword>
<dbReference type="HAMAP" id="MF_00202">
    <property type="entry name" value="Idi"/>
    <property type="match status" value="1"/>
</dbReference>
<evidence type="ECO:0000256" key="1">
    <source>
        <dbReference type="ARBA" id="ARBA00004826"/>
    </source>
</evidence>
<dbReference type="CDD" id="cd02885">
    <property type="entry name" value="NUDIX_IPP_Isomerase"/>
    <property type="match status" value="1"/>
</dbReference>
<dbReference type="NCBIfam" id="TIGR02150">
    <property type="entry name" value="IPP_isom_1"/>
    <property type="match status" value="1"/>
</dbReference>
<feature type="binding site" evidence="10">
    <location>
        <position position="119"/>
    </location>
    <ligand>
        <name>Mn(2+)</name>
        <dbReference type="ChEBI" id="CHEBI:29035"/>
    </ligand>
</feature>
<dbReference type="SUPFAM" id="SSF55811">
    <property type="entry name" value="Nudix"/>
    <property type="match status" value="1"/>
</dbReference>
<dbReference type="Proteomes" id="UP001240150">
    <property type="component" value="Chromosome"/>
</dbReference>
<evidence type="ECO:0000256" key="8">
    <source>
        <dbReference type="ARBA" id="ARBA00023229"/>
    </source>
</evidence>
<evidence type="ECO:0000256" key="3">
    <source>
        <dbReference type="ARBA" id="ARBA00012057"/>
    </source>
</evidence>
<dbReference type="PROSITE" id="PS51462">
    <property type="entry name" value="NUDIX"/>
    <property type="match status" value="1"/>
</dbReference>
<comment type="cofactor">
    <cofactor evidence="10">
        <name>Mg(2+)</name>
        <dbReference type="ChEBI" id="CHEBI:18420"/>
    </cofactor>
    <text evidence="10">Binds 1 Mg(2+) ion per subunit. The magnesium ion binds only when substrate is bound.</text>
</comment>
<protein>
    <recommendedName>
        <fullName evidence="3 10">Isopentenyl-diphosphate Delta-isomerase</fullName>
        <shortName evidence="10">IPP isomerase</shortName>
        <ecNumber evidence="3 10">5.3.3.2</ecNumber>
    </recommendedName>
    <alternativeName>
        <fullName evidence="10">IPP:DMAPP isomerase</fullName>
    </alternativeName>
    <alternativeName>
        <fullName evidence="10">Isopentenyl pyrophosphate isomerase</fullName>
    </alternativeName>
</protein>
<feature type="binding site" evidence="10">
    <location>
        <position position="35"/>
    </location>
    <ligand>
        <name>Mn(2+)</name>
        <dbReference type="ChEBI" id="CHEBI:29035"/>
    </ligand>
</feature>
<evidence type="ECO:0000256" key="10">
    <source>
        <dbReference type="HAMAP-Rule" id="MF_00202"/>
    </source>
</evidence>
<keyword evidence="9 10" id="KW-0413">Isomerase</keyword>
<comment type="cofactor">
    <cofactor evidence="10">
        <name>Mn(2+)</name>
        <dbReference type="ChEBI" id="CHEBI:29035"/>
    </cofactor>
    <text evidence="10">Binds 1 Mn(2+) ion per subunit.</text>
</comment>
<dbReference type="Gene3D" id="3.90.79.10">
    <property type="entry name" value="Nucleoside Triphosphate Pyrophosphohydrolase"/>
    <property type="match status" value="1"/>
</dbReference>
<feature type="active site" evidence="10">
    <location>
        <position position="70"/>
    </location>
</feature>
<evidence type="ECO:0000256" key="9">
    <source>
        <dbReference type="ARBA" id="ARBA00023235"/>
    </source>
</evidence>
<comment type="subcellular location">
    <subcellularLocation>
        <location evidence="10">Cytoplasm</location>
    </subcellularLocation>
</comment>
<dbReference type="NCBIfam" id="NF002995">
    <property type="entry name" value="PRK03759.1"/>
    <property type="match status" value="1"/>
</dbReference>
<dbReference type="Pfam" id="PF00293">
    <property type="entry name" value="NUDIX"/>
    <property type="match status" value="1"/>
</dbReference>
<keyword evidence="8 10" id="KW-0414">Isoprene biosynthesis</keyword>
<feature type="binding site" evidence="10">
    <location>
        <position position="72"/>
    </location>
    <ligand>
        <name>Mn(2+)</name>
        <dbReference type="ChEBI" id="CHEBI:29035"/>
    </ligand>
</feature>
<dbReference type="EC" id="5.3.3.2" evidence="3 10"/>
<evidence type="ECO:0000256" key="6">
    <source>
        <dbReference type="ARBA" id="ARBA00022842"/>
    </source>
</evidence>
<dbReference type="InterPro" id="IPR015797">
    <property type="entry name" value="NUDIX_hydrolase-like_dom_sf"/>
</dbReference>
<dbReference type="EMBL" id="CP126980">
    <property type="protein sequence ID" value="WIM96689.1"/>
    <property type="molecule type" value="Genomic_DNA"/>
</dbReference>
<evidence type="ECO:0000256" key="5">
    <source>
        <dbReference type="ARBA" id="ARBA00022723"/>
    </source>
</evidence>
<evidence type="ECO:0000259" key="11">
    <source>
        <dbReference type="PROSITE" id="PS51462"/>
    </source>
</evidence>
<dbReference type="PANTHER" id="PTHR10885">
    <property type="entry name" value="ISOPENTENYL-DIPHOSPHATE DELTA-ISOMERASE"/>
    <property type="match status" value="1"/>
</dbReference>
<feature type="binding site" evidence="10">
    <location>
        <position position="28"/>
    </location>
    <ligand>
        <name>Mn(2+)</name>
        <dbReference type="ChEBI" id="CHEBI:29035"/>
    </ligand>
</feature>
<comment type="similarity">
    <text evidence="2 10">Belongs to the IPP isomerase type 1 family.</text>
</comment>
<organism evidence="12 13">
    <name type="scientific">Actinoplanes oblitus</name>
    <dbReference type="NCBI Taxonomy" id="3040509"/>
    <lineage>
        <taxon>Bacteria</taxon>
        <taxon>Bacillati</taxon>
        <taxon>Actinomycetota</taxon>
        <taxon>Actinomycetes</taxon>
        <taxon>Micromonosporales</taxon>
        <taxon>Micromonosporaceae</taxon>
        <taxon>Actinoplanes</taxon>
    </lineage>
</organism>
<comment type="catalytic activity">
    <reaction evidence="10">
        <text>isopentenyl diphosphate = dimethylallyl diphosphate</text>
        <dbReference type="Rhea" id="RHEA:23284"/>
        <dbReference type="ChEBI" id="CHEBI:57623"/>
        <dbReference type="ChEBI" id="CHEBI:128769"/>
        <dbReference type="EC" id="5.3.3.2"/>
    </reaction>
</comment>
<evidence type="ECO:0000256" key="4">
    <source>
        <dbReference type="ARBA" id="ARBA00022490"/>
    </source>
</evidence>
<dbReference type="InterPro" id="IPR000086">
    <property type="entry name" value="NUDIX_hydrolase_dom"/>
</dbReference>
<dbReference type="InterPro" id="IPR056375">
    <property type="entry name" value="Idi_bact"/>
</dbReference>
<dbReference type="PIRSF" id="PIRSF018427">
    <property type="entry name" value="Isopntndiph_ism"/>
    <property type="match status" value="1"/>
</dbReference>
<dbReference type="InterPro" id="IPR011876">
    <property type="entry name" value="IsopentenylPP_isomerase_typ1"/>
</dbReference>
<evidence type="ECO:0000313" key="12">
    <source>
        <dbReference type="EMBL" id="WIM96689.1"/>
    </source>
</evidence>
<evidence type="ECO:0000313" key="13">
    <source>
        <dbReference type="Proteomes" id="UP001240150"/>
    </source>
</evidence>
<comment type="pathway">
    <text evidence="1 10">Isoprenoid biosynthesis; dimethylallyl diphosphate biosynthesis; dimethylallyl diphosphate from isopentenyl diphosphate: step 1/1.</text>
</comment>
<sequence>MSLRETHLVELVDGDGRAVGSATVADAHQEPGRLHRAFSVFLQDAEGRVLLQRRAAVKTRFPLRWGNSCCGHPGPGETVTEAAGRRLAEELSVRDVALTEVGTYTYRAADPVTGRVEHEYDHVLVGRLPDGVVPEPDPAEIAELRWVSPPSLRADLPAAPQSYAPWLAGVFEVLLGSLSQQPDTLAERPAALLTEGPGGR</sequence>
<gene>
    <name evidence="10 12" type="primary">idi</name>
    <name evidence="12" type="ORF">ACTOB_000144</name>
</gene>
<name>A0ABY8WK08_9ACTN</name>
<accession>A0ABY8WK08</accession>
<reference evidence="12 13" key="1">
    <citation type="submission" date="2023-06" db="EMBL/GenBank/DDBJ databases">
        <authorList>
            <person name="Yushchuk O."/>
            <person name="Binda E."/>
            <person name="Ruckert-Reed C."/>
            <person name="Fedorenko V."/>
            <person name="Kalinowski J."/>
            <person name="Marinelli F."/>
        </authorList>
    </citation>
    <scope>NUCLEOTIDE SEQUENCE [LARGE SCALE GENOMIC DNA]</scope>
    <source>
        <strain evidence="12 13">NRRL 3884</strain>
    </source>
</reference>
<feature type="active site" evidence="10">
    <location>
        <position position="119"/>
    </location>
</feature>
<keyword evidence="5 10" id="KW-0479">Metal-binding</keyword>
<feature type="binding site" evidence="10">
    <location>
        <position position="117"/>
    </location>
    <ligand>
        <name>Mn(2+)</name>
        <dbReference type="ChEBI" id="CHEBI:29035"/>
    </ligand>
</feature>
<keyword evidence="13" id="KW-1185">Reference proteome</keyword>
<dbReference type="GO" id="GO:0004452">
    <property type="term" value="F:isopentenyl-diphosphate delta-isomerase activity"/>
    <property type="evidence" value="ECO:0007669"/>
    <property type="project" value="UniProtKB-EC"/>
</dbReference>
<feature type="binding site" evidence="10">
    <location>
        <position position="90"/>
    </location>
    <ligand>
        <name>Mg(2+)</name>
        <dbReference type="ChEBI" id="CHEBI:18420"/>
    </ligand>
</feature>
<keyword evidence="4 10" id="KW-0963">Cytoplasm</keyword>
<comment type="function">
    <text evidence="10">Catalyzes the 1,3-allylic rearrangement of the homoallylic substrate isopentenyl (IPP) to its highly electrophilic allylic isomer, dimethylallyl diphosphate (DMAPP).</text>
</comment>
<evidence type="ECO:0000256" key="2">
    <source>
        <dbReference type="ARBA" id="ARBA00007579"/>
    </source>
</evidence>